<dbReference type="InterPro" id="IPR000873">
    <property type="entry name" value="AMP-dep_synth/lig_dom"/>
</dbReference>
<keyword evidence="2 5" id="KW-0436">Ligase</keyword>
<dbReference type="EMBL" id="FJOG01000012">
    <property type="protein sequence ID" value="CZR58424.1"/>
    <property type="molecule type" value="Genomic_DNA"/>
</dbReference>
<keyword evidence="6" id="KW-1185">Reference proteome</keyword>
<evidence type="ECO:0000256" key="1">
    <source>
        <dbReference type="ARBA" id="ARBA00006432"/>
    </source>
</evidence>
<dbReference type="AlphaFoldDB" id="A0A1L7X078"/>
<accession>A0A1L7X078</accession>
<sequence>MATLFTSLSSHVESTALIIPSAPCPTTLSHRELFQLSLKFQQRLANIGISPKHTIAISLPNTIEFAVAFLATTFQRAGAAPLNPAYKQEEFEFCLQGPEVPLLLLPKGAVAENGEAVRAATRCGTAMGEIYWDGSEVYLCIMDFGKTKKRFSVELETPVESDIAVVLHTRESAGQLKAIPLTHQTLCKTMAHEVETYHLSTSDRAMLIMPLYHIHGLVAAFLAPLSCGSSIIMPSRFSAQDFWQDFKTYFATWYTAIPPMHQALFRALPSLVPKMRFVRSCSSSLPENVKRRMEFALSAPVLEGNAMSDLAHETASSPTSTSSTPGTQTHKHGSVGRANGLEMVILDPNENPLPRGEIGQVCVLGSSIAPGYTSLINMPGFTKSGYFKTGDRGFIDEEGFMFLTATNKRRMSVVRRKGGITEVVRNEKEYRINLSVGEVAESENEKEEREVKVVRMGGSEKRYSSDESIENEKEVEIKVVKRRRFSSLPRLLTSCFR</sequence>
<dbReference type="Pfam" id="PF00501">
    <property type="entry name" value="AMP-binding"/>
    <property type="match status" value="1"/>
</dbReference>
<organism evidence="5 6">
    <name type="scientific">Phialocephala subalpina</name>
    <dbReference type="NCBI Taxonomy" id="576137"/>
    <lineage>
        <taxon>Eukaryota</taxon>
        <taxon>Fungi</taxon>
        <taxon>Dikarya</taxon>
        <taxon>Ascomycota</taxon>
        <taxon>Pezizomycotina</taxon>
        <taxon>Leotiomycetes</taxon>
        <taxon>Helotiales</taxon>
        <taxon>Mollisiaceae</taxon>
        <taxon>Phialocephala</taxon>
        <taxon>Phialocephala fortinii species complex</taxon>
    </lineage>
</organism>
<proteinExistence type="inferred from homology"/>
<dbReference type="GO" id="GO:0031956">
    <property type="term" value="F:medium-chain fatty acid-CoA ligase activity"/>
    <property type="evidence" value="ECO:0007669"/>
    <property type="project" value="TreeGrafter"/>
</dbReference>
<evidence type="ECO:0000313" key="6">
    <source>
        <dbReference type="Proteomes" id="UP000184330"/>
    </source>
</evidence>
<evidence type="ECO:0000256" key="3">
    <source>
        <dbReference type="SAM" id="MobiDB-lite"/>
    </source>
</evidence>
<dbReference type="GO" id="GO:0006631">
    <property type="term" value="P:fatty acid metabolic process"/>
    <property type="evidence" value="ECO:0007669"/>
    <property type="project" value="TreeGrafter"/>
</dbReference>
<evidence type="ECO:0000256" key="2">
    <source>
        <dbReference type="ARBA" id="ARBA00022598"/>
    </source>
</evidence>
<dbReference type="STRING" id="576137.A0A1L7X078"/>
<dbReference type="SUPFAM" id="SSF56801">
    <property type="entry name" value="Acetyl-CoA synthetase-like"/>
    <property type="match status" value="1"/>
</dbReference>
<gene>
    <name evidence="5" type="ORF">PAC_08316</name>
</gene>
<dbReference type="Gene3D" id="3.40.50.12780">
    <property type="entry name" value="N-terminal domain of ligase-like"/>
    <property type="match status" value="1"/>
</dbReference>
<protein>
    <submittedName>
        <fullName evidence="5">Related to 2-succinylbenzoate-CoA ligase</fullName>
    </submittedName>
</protein>
<evidence type="ECO:0000313" key="5">
    <source>
        <dbReference type="EMBL" id="CZR58424.1"/>
    </source>
</evidence>
<dbReference type="PANTHER" id="PTHR43201">
    <property type="entry name" value="ACYL-COA SYNTHETASE"/>
    <property type="match status" value="1"/>
</dbReference>
<reference evidence="5 6" key="1">
    <citation type="submission" date="2016-03" db="EMBL/GenBank/DDBJ databases">
        <authorList>
            <person name="Ploux O."/>
        </authorList>
    </citation>
    <scope>NUCLEOTIDE SEQUENCE [LARGE SCALE GENOMIC DNA]</scope>
    <source>
        <strain evidence="5 6">UAMH 11012</strain>
    </source>
</reference>
<comment type="similarity">
    <text evidence="1">Belongs to the ATP-dependent AMP-binding enzyme family.</text>
</comment>
<dbReference type="PANTHER" id="PTHR43201:SF5">
    <property type="entry name" value="MEDIUM-CHAIN ACYL-COA LIGASE ACSF2, MITOCHONDRIAL"/>
    <property type="match status" value="1"/>
</dbReference>
<dbReference type="InterPro" id="IPR042099">
    <property type="entry name" value="ANL_N_sf"/>
</dbReference>
<name>A0A1L7X078_9HELO</name>
<dbReference type="Proteomes" id="UP000184330">
    <property type="component" value="Unassembled WGS sequence"/>
</dbReference>
<feature type="compositionally biased region" description="Low complexity" evidence="3">
    <location>
        <begin position="314"/>
        <end position="327"/>
    </location>
</feature>
<feature type="region of interest" description="Disordered" evidence="3">
    <location>
        <begin position="310"/>
        <end position="334"/>
    </location>
</feature>
<dbReference type="OrthoDB" id="3633556at2759"/>
<feature type="domain" description="AMP-dependent synthetase/ligase" evidence="4">
    <location>
        <begin position="25"/>
        <end position="372"/>
    </location>
</feature>
<evidence type="ECO:0000259" key="4">
    <source>
        <dbReference type="Pfam" id="PF00501"/>
    </source>
</evidence>